<dbReference type="PANTHER" id="PTHR18895:SF74">
    <property type="entry name" value="MTRF1L RELEASE FACTOR GLUTAMINE METHYLTRANSFERASE"/>
    <property type="match status" value="1"/>
</dbReference>
<feature type="binding site" evidence="5">
    <location>
        <position position="147"/>
    </location>
    <ligand>
        <name>S-adenosyl-L-methionine</name>
        <dbReference type="ChEBI" id="CHEBI:59789"/>
    </ligand>
</feature>
<evidence type="ECO:0000256" key="1">
    <source>
        <dbReference type="ARBA" id="ARBA00022603"/>
    </source>
</evidence>
<gene>
    <name evidence="5 8" type="primary">prmC</name>
    <name evidence="8" type="ORF">O4H49_15280</name>
</gene>
<dbReference type="InterPro" id="IPR029063">
    <property type="entry name" value="SAM-dependent_MTases_sf"/>
</dbReference>
<dbReference type="InterPro" id="IPR019874">
    <property type="entry name" value="RF_methyltr_PrmC"/>
</dbReference>
<dbReference type="InterPro" id="IPR040758">
    <property type="entry name" value="PrmC_N"/>
</dbReference>
<evidence type="ECO:0000313" key="9">
    <source>
        <dbReference type="Proteomes" id="UP001069802"/>
    </source>
</evidence>
<feature type="binding site" evidence="5">
    <location>
        <position position="190"/>
    </location>
    <ligand>
        <name>S-adenosyl-L-methionine</name>
        <dbReference type="ChEBI" id="CHEBI:59789"/>
    </ligand>
</feature>
<sequence>MATMTVASCLQNALTRLQAAGIEGARLDVRILLATALGKEPSFILGYPEHPVNEADCARFDAMISRRVSREPVSRILGRREFWSLSFRISADTLDPRPDSETLISTVLERVSQAGKPVRILDLGTGTGCLLLTLLHELPEAIGVGVDLSPGAVEIASLNATDLGLSDRASFRVGDWCNGLGGDWDVIISNPPYIGEGEKADLEPEVLNYDPPMALFAGEDGMLDYRALIPQAVERLSPGGFLVIEAGIGQADQINQIMSDYGLICEAAGRDLGGIARACIARKATA</sequence>
<evidence type="ECO:0000313" key="8">
    <source>
        <dbReference type="EMBL" id="MCZ4282150.1"/>
    </source>
</evidence>
<evidence type="ECO:0000259" key="6">
    <source>
        <dbReference type="Pfam" id="PF05175"/>
    </source>
</evidence>
<feature type="binding site" evidence="5">
    <location>
        <begin position="124"/>
        <end position="128"/>
    </location>
    <ligand>
        <name>S-adenosyl-L-methionine</name>
        <dbReference type="ChEBI" id="CHEBI:59789"/>
    </ligand>
</feature>
<keyword evidence="2 5" id="KW-0808">Transferase</keyword>
<dbReference type="CDD" id="cd02440">
    <property type="entry name" value="AdoMet_MTases"/>
    <property type="match status" value="1"/>
</dbReference>
<proteinExistence type="inferred from homology"/>
<keyword evidence="3 5" id="KW-0949">S-adenosyl-L-methionine</keyword>
<dbReference type="InterPro" id="IPR007848">
    <property type="entry name" value="Small_mtfrase_dom"/>
</dbReference>
<dbReference type="RefSeq" id="WP_269424303.1">
    <property type="nucleotide sequence ID" value="NZ_JAPWGY010000006.1"/>
</dbReference>
<dbReference type="Gene3D" id="3.40.50.150">
    <property type="entry name" value="Vaccinia Virus protein VP39"/>
    <property type="match status" value="1"/>
</dbReference>
<keyword evidence="9" id="KW-1185">Reference proteome</keyword>
<comment type="caution">
    <text evidence="8">The sequence shown here is derived from an EMBL/GenBank/DDBJ whole genome shotgun (WGS) entry which is preliminary data.</text>
</comment>
<feature type="domain" description="Methyltransferase small" evidence="6">
    <location>
        <begin position="100"/>
        <end position="196"/>
    </location>
</feature>
<comment type="function">
    <text evidence="5">Methylates the class 1 translation termination release factors RF1/PrfA and RF2/PrfB on the glutamine residue of the universally conserved GGQ motif.</text>
</comment>
<dbReference type="NCBIfam" id="TIGR03534">
    <property type="entry name" value="RF_mod_PrmC"/>
    <property type="match status" value="1"/>
</dbReference>
<evidence type="ECO:0000259" key="7">
    <source>
        <dbReference type="Pfam" id="PF17827"/>
    </source>
</evidence>
<name>A0ABT4LMN1_9PROT</name>
<feature type="binding site" evidence="5">
    <location>
        <position position="176"/>
    </location>
    <ligand>
        <name>S-adenosyl-L-methionine</name>
        <dbReference type="ChEBI" id="CHEBI:59789"/>
    </ligand>
</feature>
<dbReference type="HAMAP" id="MF_02126">
    <property type="entry name" value="RF_methyltr_PrmC"/>
    <property type="match status" value="1"/>
</dbReference>
<comment type="catalytic activity">
    <reaction evidence="4 5">
        <text>L-glutaminyl-[peptide chain release factor] + S-adenosyl-L-methionine = N(5)-methyl-L-glutaminyl-[peptide chain release factor] + S-adenosyl-L-homocysteine + H(+)</text>
        <dbReference type="Rhea" id="RHEA:42896"/>
        <dbReference type="Rhea" id="RHEA-COMP:10271"/>
        <dbReference type="Rhea" id="RHEA-COMP:10272"/>
        <dbReference type="ChEBI" id="CHEBI:15378"/>
        <dbReference type="ChEBI" id="CHEBI:30011"/>
        <dbReference type="ChEBI" id="CHEBI:57856"/>
        <dbReference type="ChEBI" id="CHEBI:59789"/>
        <dbReference type="ChEBI" id="CHEBI:61891"/>
        <dbReference type="EC" id="2.1.1.297"/>
    </reaction>
</comment>
<dbReference type="EC" id="2.1.1.297" evidence="5"/>
<comment type="similarity">
    <text evidence="5">Belongs to the protein N5-glutamine methyltransferase family. PrmC subfamily.</text>
</comment>
<dbReference type="Pfam" id="PF05175">
    <property type="entry name" value="MTS"/>
    <property type="match status" value="1"/>
</dbReference>
<dbReference type="Proteomes" id="UP001069802">
    <property type="component" value="Unassembled WGS sequence"/>
</dbReference>
<organism evidence="8 9">
    <name type="scientific">Kiloniella laminariae</name>
    <dbReference type="NCBI Taxonomy" id="454162"/>
    <lineage>
        <taxon>Bacteria</taxon>
        <taxon>Pseudomonadati</taxon>
        <taxon>Pseudomonadota</taxon>
        <taxon>Alphaproteobacteria</taxon>
        <taxon>Rhodospirillales</taxon>
        <taxon>Kiloniellaceae</taxon>
        <taxon>Kiloniella</taxon>
    </lineage>
</organism>
<reference evidence="8" key="1">
    <citation type="submission" date="2022-12" db="EMBL/GenBank/DDBJ databases">
        <title>Bacterial isolates from different developmental stages of Nematostella vectensis.</title>
        <authorList>
            <person name="Fraune S."/>
        </authorList>
    </citation>
    <scope>NUCLEOTIDE SEQUENCE</scope>
    <source>
        <strain evidence="8">G21630-S1</strain>
    </source>
</reference>
<evidence type="ECO:0000256" key="5">
    <source>
        <dbReference type="HAMAP-Rule" id="MF_02126"/>
    </source>
</evidence>
<dbReference type="Gene3D" id="1.10.8.10">
    <property type="entry name" value="DNA helicase RuvA subunit, C-terminal domain"/>
    <property type="match status" value="1"/>
</dbReference>
<dbReference type="Pfam" id="PF17827">
    <property type="entry name" value="PrmC_N"/>
    <property type="match status" value="1"/>
</dbReference>
<dbReference type="GO" id="GO:0032259">
    <property type="term" value="P:methylation"/>
    <property type="evidence" value="ECO:0007669"/>
    <property type="project" value="UniProtKB-KW"/>
</dbReference>
<keyword evidence="1 5" id="KW-0489">Methyltransferase</keyword>
<dbReference type="EMBL" id="JAPWGY010000006">
    <property type="protein sequence ID" value="MCZ4282150.1"/>
    <property type="molecule type" value="Genomic_DNA"/>
</dbReference>
<dbReference type="PANTHER" id="PTHR18895">
    <property type="entry name" value="HEMK METHYLTRANSFERASE"/>
    <property type="match status" value="1"/>
</dbReference>
<dbReference type="InterPro" id="IPR050320">
    <property type="entry name" value="N5-glutamine_MTase"/>
</dbReference>
<dbReference type="NCBIfam" id="TIGR00536">
    <property type="entry name" value="hemK_fam"/>
    <property type="match status" value="1"/>
</dbReference>
<dbReference type="InterPro" id="IPR004556">
    <property type="entry name" value="HemK-like"/>
</dbReference>
<feature type="binding site" evidence="5">
    <location>
        <begin position="190"/>
        <end position="193"/>
    </location>
    <ligand>
        <name>substrate</name>
    </ligand>
</feature>
<dbReference type="InterPro" id="IPR002052">
    <property type="entry name" value="DNA_methylase_N6_adenine_CS"/>
</dbReference>
<accession>A0ABT4LMN1</accession>
<evidence type="ECO:0000256" key="2">
    <source>
        <dbReference type="ARBA" id="ARBA00022679"/>
    </source>
</evidence>
<evidence type="ECO:0000256" key="3">
    <source>
        <dbReference type="ARBA" id="ARBA00022691"/>
    </source>
</evidence>
<protein>
    <recommendedName>
        <fullName evidence="5">Release factor glutamine methyltransferase</fullName>
        <shortName evidence="5">RF MTase</shortName>
        <ecNumber evidence="5">2.1.1.297</ecNumber>
    </recommendedName>
    <alternativeName>
        <fullName evidence="5">N5-glutamine methyltransferase PrmC</fullName>
    </alternativeName>
    <alternativeName>
        <fullName evidence="5">Protein-(glutamine-N5) MTase PrmC</fullName>
    </alternativeName>
    <alternativeName>
        <fullName evidence="5">Protein-glutamine N-methyltransferase PrmC</fullName>
    </alternativeName>
</protein>
<dbReference type="GO" id="GO:0102559">
    <property type="term" value="F:peptide chain release factor N(5)-glutamine methyltransferase activity"/>
    <property type="evidence" value="ECO:0007669"/>
    <property type="project" value="UniProtKB-EC"/>
</dbReference>
<evidence type="ECO:0000256" key="4">
    <source>
        <dbReference type="ARBA" id="ARBA00048391"/>
    </source>
</evidence>
<dbReference type="PROSITE" id="PS00092">
    <property type="entry name" value="N6_MTASE"/>
    <property type="match status" value="1"/>
</dbReference>
<dbReference type="SUPFAM" id="SSF53335">
    <property type="entry name" value="S-adenosyl-L-methionine-dependent methyltransferases"/>
    <property type="match status" value="1"/>
</dbReference>
<feature type="domain" description="Release factor glutamine methyltransferase N-terminal" evidence="7">
    <location>
        <begin position="10"/>
        <end position="78"/>
    </location>
</feature>